<evidence type="ECO:0000259" key="9">
    <source>
        <dbReference type="Pfam" id="PF07568"/>
    </source>
</evidence>
<dbReference type="GO" id="GO:0005524">
    <property type="term" value="F:ATP binding"/>
    <property type="evidence" value="ECO:0007669"/>
    <property type="project" value="UniProtKB-KW"/>
</dbReference>
<dbReference type="EMBL" id="JARGYC010000018">
    <property type="protein sequence ID" value="MDF0600847.1"/>
    <property type="molecule type" value="Genomic_DNA"/>
</dbReference>
<evidence type="ECO:0000256" key="8">
    <source>
        <dbReference type="SAM" id="Phobius"/>
    </source>
</evidence>
<keyword evidence="7" id="KW-0067">ATP-binding</keyword>
<dbReference type="SUPFAM" id="SSF55874">
    <property type="entry name" value="ATPase domain of HSP90 chaperone/DNA topoisomerase II/histidine kinase"/>
    <property type="match status" value="1"/>
</dbReference>
<dbReference type="PANTHER" id="PTHR41523:SF8">
    <property type="entry name" value="ETHYLENE RESPONSE SENSOR PROTEIN"/>
    <property type="match status" value="1"/>
</dbReference>
<reference evidence="10" key="1">
    <citation type="submission" date="2023-03" db="EMBL/GenBank/DDBJ databases">
        <title>Multiphase analysis and comparison of six strains from genera Psychromarinibacter, Lutimaribacter, and Maritimibacter, including a novel species: Psychromarinibacter sediminicola sp. nov.</title>
        <authorList>
            <person name="Wang Y.-H."/>
            <person name="Ye M.-Q."/>
            <person name="Du Z.-J."/>
        </authorList>
    </citation>
    <scope>NUCLEOTIDE SEQUENCE</scope>
    <source>
        <strain evidence="10">C21-152</strain>
    </source>
</reference>
<comment type="catalytic activity">
    <reaction evidence="1">
        <text>ATP + protein L-histidine = ADP + protein N-phospho-L-histidine.</text>
        <dbReference type="EC" id="2.7.13.3"/>
    </reaction>
</comment>
<feature type="domain" description="Signal transduction histidine kinase subgroup 2 dimerisation and phosphoacceptor" evidence="9">
    <location>
        <begin position="371"/>
        <end position="444"/>
    </location>
</feature>
<dbReference type="InterPro" id="IPR011495">
    <property type="entry name" value="Sig_transdc_His_kin_sub2_dim/P"/>
</dbReference>
<name>A0AAE3T838_9RHOB</name>
<keyword evidence="6 10" id="KW-0418">Kinase</keyword>
<dbReference type="Proteomes" id="UP001220964">
    <property type="component" value="Unassembled WGS sequence"/>
</dbReference>
<evidence type="ECO:0000256" key="3">
    <source>
        <dbReference type="ARBA" id="ARBA00022553"/>
    </source>
</evidence>
<evidence type="ECO:0000256" key="1">
    <source>
        <dbReference type="ARBA" id="ARBA00000085"/>
    </source>
</evidence>
<feature type="transmembrane region" description="Helical" evidence="8">
    <location>
        <begin position="282"/>
        <end position="305"/>
    </location>
</feature>
<dbReference type="Pfam" id="PF07568">
    <property type="entry name" value="HisKA_2"/>
    <property type="match status" value="1"/>
</dbReference>
<comment type="caution">
    <text evidence="10">The sequence shown here is derived from an EMBL/GenBank/DDBJ whole genome shotgun (WGS) entry which is preliminary data.</text>
</comment>
<dbReference type="AlphaFoldDB" id="A0AAE3T838"/>
<sequence>MINRLRESSQSLTFRIAALLALALLPIGLISVATTFQLLSQADRKAETNLLALTSEAAAPEEAHIRTGIGAANMLAAMVPRLRRSNWDCAEPLGDFVRDSQAFSFAGYVSAEGTILCASEGQGTDVSDRRIYKTMAADPQTRITVSPDALVSQTSVVMVTVPVRRNGRFDGYAAVSLPHGQLFRPLDQLSEDRPLDLITYNAEAEVLTSSRGLDDVERHLPANYELSDLLYAQDGAFIDETRAGFLRVFAVVPIVPGQVFALGSWEHRRNDFIEGLSITSSMLFPVAMWLVCLAVAFFAVQRMVIRPTRNLRARMLQFMRSRRITEPRHEASTPRELREMEETWMRLAENVLHDEAELYDTIHQRTVLLKEVHHRVKNNLQLIISILNMKVRKARGAEVKDALADIRQRVMGIARVHQELYETSTAERVQAGELLRAIVGQTVRTALDDSSAVNFVEEYDDIVVYPDQAVPLSLAVTELLTNALKNLDAPGNEKPTLSIRLTRDETKGARVELCNSLNPDGPHEQEEARSSGLGMALVTAFAHQMEGFAESEATPEQYCAILRFPIADFDDTKMPGELALA</sequence>
<dbReference type="InterPro" id="IPR036890">
    <property type="entry name" value="HATPase_C_sf"/>
</dbReference>
<dbReference type="PANTHER" id="PTHR41523">
    <property type="entry name" value="TWO-COMPONENT SYSTEM SENSOR PROTEIN"/>
    <property type="match status" value="1"/>
</dbReference>
<gene>
    <name evidence="10" type="ORF">P1J78_08900</name>
</gene>
<evidence type="ECO:0000256" key="7">
    <source>
        <dbReference type="ARBA" id="ARBA00022840"/>
    </source>
</evidence>
<protein>
    <recommendedName>
        <fullName evidence="2">histidine kinase</fullName>
        <ecNumber evidence="2">2.7.13.3</ecNumber>
    </recommendedName>
</protein>
<dbReference type="Gene3D" id="3.30.450.20">
    <property type="entry name" value="PAS domain"/>
    <property type="match status" value="2"/>
</dbReference>
<evidence type="ECO:0000256" key="2">
    <source>
        <dbReference type="ARBA" id="ARBA00012438"/>
    </source>
</evidence>
<proteinExistence type="predicted"/>
<dbReference type="EC" id="2.7.13.3" evidence="2"/>
<keyword evidence="11" id="KW-1185">Reference proteome</keyword>
<evidence type="ECO:0000256" key="4">
    <source>
        <dbReference type="ARBA" id="ARBA00022679"/>
    </source>
</evidence>
<dbReference type="RefSeq" id="WP_275566987.1">
    <property type="nucleotide sequence ID" value="NZ_JARGYC010000018.1"/>
</dbReference>
<evidence type="ECO:0000256" key="5">
    <source>
        <dbReference type="ARBA" id="ARBA00022741"/>
    </source>
</evidence>
<keyword evidence="3" id="KW-0597">Phosphoprotein</keyword>
<keyword evidence="4" id="KW-0808">Transferase</keyword>
<accession>A0AAE3T838</accession>
<evidence type="ECO:0000313" key="10">
    <source>
        <dbReference type="EMBL" id="MDF0600847.1"/>
    </source>
</evidence>
<evidence type="ECO:0000256" key="6">
    <source>
        <dbReference type="ARBA" id="ARBA00022777"/>
    </source>
</evidence>
<dbReference type="GO" id="GO:0004673">
    <property type="term" value="F:protein histidine kinase activity"/>
    <property type="evidence" value="ECO:0007669"/>
    <property type="project" value="UniProtKB-EC"/>
</dbReference>
<keyword evidence="8" id="KW-0812">Transmembrane</keyword>
<feature type="transmembrane region" description="Helical" evidence="8">
    <location>
        <begin position="12"/>
        <end position="39"/>
    </location>
</feature>
<keyword evidence="5" id="KW-0547">Nucleotide-binding</keyword>
<keyword evidence="8" id="KW-1133">Transmembrane helix</keyword>
<keyword evidence="8" id="KW-0472">Membrane</keyword>
<organism evidence="10 11">
    <name type="scientific">Psychromarinibacter sediminicola</name>
    <dbReference type="NCBI Taxonomy" id="3033385"/>
    <lineage>
        <taxon>Bacteria</taxon>
        <taxon>Pseudomonadati</taxon>
        <taxon>Pseudomonadota</taxon>
        <taxon>Alphaproteobacteria</taxon>
        <taxon>Rhodobacterales</taxon>
        <taxon>Paracoccaceae</taxon>
        <taxon>Psychromarinibacter</taxon>
    </lineage>
</organism>
<dbReference type="Gene3D" id="3.30.565.10">
    <property type="entry name" value="Histidine kinase-like ATPase, C-terminal domain"/>
    <property type="match status" value="1"/>
</dbReference>
<evidence type="ECO:0000313" key="11">
    <source>
        <dbReference type="Proteomes" id="UP001220964"/>
    </source>
</evidence>